<dbReference type="InterPro" id="IPR010982">
    <property type="entry name" value="Lambda_DNA-bd_dom_sf"/>
</dbReference>
<evidence type="ECO:0008006" key="3">
    <source>
        <dbReference type="Google" id="ProtNLM"/>
    </source>
</evidence>
<sequence length="96" mass="10544">MTELSMEVITKAHKLQAAVLRMLADKSQHEVALLLGMDDATVSRWKSDECGLIRAALMIAACGGKVVAEDAVVVNAEEYRLMCRISAEYFASRADR</sequence>
<dbReference type="AlphaFoldDB" id="A0A1A9RF84"/>
<reference evidence="2" key="1">
    <citation type="submission" date="2016-05" db="EMBL/GenBank/DDBJ databases">
        <title>Draft genome of Corynebacterium afermentans subsp. afermentans LCDC 88199T.</title>
        <authorList>
            <person name="Bernier A.-M."/>
            <person name="Bernard K."/>
        </authorList>
    </citation>
    <scope>NUCLEOTIDE SEQUENCE [LARGE SCALE GENOMIC DNA]</scope>
    <source>
        <strain evidence="2">NML01-0328</strain>
    </source>
</reference>
<organism evidence="1 2">
    <name type="scientific">Eikenella corrodens</name>
    <dbReference type="NCBI Taxonomy" id="539"/>
    <lineage>
        <taxon>Bacteria</taxon>
        <taxon>Pseudomonadati</taxon>
        <taxon>Pseudomonadota</taxon>
        <taxon>Betaproteobacteria</taxon>
        <taxon>Neisseriales</taxon>
        <taxon>Neisseriaceae</taxon>
        <taxon>Eikenella</taxon>
    </lineage>
</organism>
<evidence type="ECO:0000313" key="2">
    <source>
        <dbReference type="Proteomes" id="UP000078003"/>
    </source>
</evidence>
<dbReference type="EMBL" id="LXSF01000003">
    <property type="protein sequence ID" value="OAM17001.1"/>
    <property type="molecule type" value="Genomic_DNA"/>
</dbReference>
<dbReference type="Proteomes" id="UP000078003">
    <property type="component" value="Unassembled WGS sequence"/>
</dbReference>
<dbReference type="SUPFAM" id="SSF47413">
    <property type="entry name" value="lambda repressor-like DNA-binding domains"/>
    <property type="match status" value="1"/>
</dbReference>
<dbReference type="Pfam" id="PF05269">
    <property type="entry name" value="Phage_CII"/>
    <property type="match status" value="1"/>
</dbReference>
<dbReference type="GO" id="GO:0006355">
    <property type="term" value="P:regulation of DNA-templated transcription"/>
    <property type="evidence" value="ECO:0007669"/>
    <property type="project" value="InterPro"/>
</dbReference>
<comment type="caution">
    <text evidence="1">The sequence shown here is derived from an EMBL/GenBank/DDBJ whole genome shotgun (WGS) entry which is preliminary data.</text>
</comment>
<name>A0A1A9RF84_EIKCO</name>
<dbReference type="InterPro" id="IPR007933">
    <property type="entry name" value="Transcrpt_activ_CII"/>
</dbReference>
<dbReference type="GO" id="GO:0003677">
    <property type="term" value="F:DNA binding"/>
    <property type="evidence" value="ECO:0007669"/>
    <property type="project" value="InterPro"/>
</dbReference>
<gene>
    <name evidence="1" type="ORF">A7P85_04340</name>
</gene>
<evidence type="ECO:0000313" key="1">
    <source>
        <dbReference type="EMBL" id="OAM17001.1"/>
    </source>
</evidence>
<protein>
    <recommendedName>
        <fullName evidence="3">Transcriptional regulator</fullName>
    </recommendedName>
</protein>
<accession>A0A1A9RF84</accession>
<proteinExistence type="predicted"/>
<dbReference type="RefSeq" id="WP_064104283.1">
    <property type="nucleotide sequence ID" value="NZ_LXSF01000003.1"/>
</dbReference>
<dbReference type="Gene3D" id="1.10.260.40">
    <property type="entry name" value="lambda repressor-like DNA-binding domains"/>
    <property type="match status" value="1"/>
</dbReference>